<evidence type="ECO:0000256" key="1">
    <source>
        <dbReference type="SAM" id="MobiDB-lite"/>
    </source>
</evidence>
<sequence length="163" mass="16593">MPPRSSGGNRSSTGDAAAAASVPSAPTSRRYSRDTAGATPKSPSERRRPARPPGSGPKPAPTDPKPPRSVPPLTGREGAGRPPRPSRPTWTVDTTAAAASRRRRRTTDSVGGGSAQTGKRSGPKQRGGRGVGRGDASARTATAAPPRPPAGTPVMPGRGHTWS</sequence>
<proteinExistence type="predicted"/>
<organism evidence="2 3">
    <name type="scientific">Porphyra umbilicalis</name>
    <name type="common">Purple laver</name>
    <name type="synonym">Red alga</name>
    <dbReference type="NCBI Taxonomy" id="2786"/>
    <lineage>
        <taxon>Eukaryota</taxon>
        <taxon>Rhodophyta</taxon>
        <taxon>Bangiophyceae</taxon>
        <taxon>Bangiales</taxon>
        <taxon>Bangiaceae</taxon>
        <taxon>Porphyra</taxon>
    </lineage>
</organism>
<accession>A0A1X6NIW0</accession>
<protein>
    <submittedName>
        <fullName evidence="2">Uncharacterized protein</fullName>
    </submittedName>
</protein>
<dbReference type="EMBL" id="KV920380">
    <property type="protein sequence ID" value="OSX68548.1"/>
    <property type="molecule type" value="Genomic_DNA"/>
</dbReference>
<reference evidence="2 3" key="1">
    <citation type="submission" date="2017-03" db="EMBL/GenBank/DDBJ databases">
        <title>WGS assembly of Porphyra umbilicalis.</title>
        <authorList>
            <person name="Brawley S.H."/>
            <person name="Blouin N.A."/>
            <person name="Ficko-Blean E."/>
            <person name="Wheeler G.L."/>
            <person name="Lohr M."/>
            <person name="Goodson H.V."/>
            <person name="Jenkins J.W."/>
            <person name="Blaby-Haas C.E."/>
            <person name="Helliwell K.E."/>
            <person name="Chan C."/>
            <person name="Marriage T."/>
            <person name="Bhattacharya D."/>
            <person name="Klein A.S."/>
            <person name="Badis Y."/>
            <person name="Brodie J."/>
            <person name="Cao Y."/>
            <person name="Collen J."/>
            <person name="Dittami S.M."/>
            <person name="Gachon C.M."/>
            <person name="Green B.R."/>
            <person name="Karpowicz S."/>
            <person name="Kim J.W."/>
            <person name="Kudahl U."/>
            <person name="Lin S."/>
            <person name="Michel G."/>
            <person name="Mittag M."/>
            <person name="Olson B.J."/>
            <person name="Pangilinan J."/>
            <person name="Peng Y."/>
            <person name="Qiu H."/>
            <person name="Shu S."/>
            <person name="Singer J.T."/>
            <person name="Smith A.G."/>
            <person name="Sprecher B.N."/>
            <person name="Wagner V."/>
            <person name="Wang W."/>
            <person name="Wang Z.-Y."/>
            <person name="Yan J."/>
            <person name="Yarish C."/>
            <person name="Zoeuner-Riek S."/>
            <person name="Zhuang Y."/>
            <person name="Zou Y."/>
            <person name="Lindquist E.A."/>
            <person name="Grimwood J."/>
            <person name="Barry K."/>
            <person name="Rokhsar D.S."/>
            <person name="Schmutz J."/>
            <person name="Stiller J.W."/>
            <person name="Grossman A.R."/>
            <person name="Prochnik S.E."/>
        </authorList>
    </citation>
    <scope>NUCLEOTIDE SEQUENCE [LARGE SCALE GENOMIC DNA]</scope>
    <source>
        <strain evidence="2">4086291</strain>
    </source>
</reference>
<feature type="compositionally biased region" description="Low complexity" evidence="1">
    <location>
        <begin position="11"/>
        <end position="28"/>
    </location>
</feature>
<feature type="compositionally biased region" description="Polar residues" evidence="1">
    <location>
        <begin position="1"/>
        <end position="10"/>
    </location>
</feature>
<feature type="compositionally biased region" description="Pro residues" evidence="1">
    <location>
        <begin position="51"/>
        <end position="70"/>
    </location>
</feature>
<gene>
    <name evidence="2" type="ORF">BU14_2597s0001</name>
</gene>
<evidence type="ECO:0000313" key="2">
    <source>
        <dbReference type="EMBL" id="OSX68548.1"/>
    </source>
</evidence>
<keyword evidence="3" id="KW-1185">Reference proteome</keyword>
<feature type="region of interest" description="Disordered" evidence="1">
    <location>
        <begin position="1"/>
        <end position="163"/>
    </location>
</feature>
<dbReference type="Proteomes" id="UP000218209">
    <property type="component" value="Unassembled WGS sequence"/>
</dbReference>
<dbReference type="AlphaFoldDB" id="A0A1X6NIW0"/>
<evidence type="ECO:0000313" key="3">
    <source>
        <dbReference type="Proteomes" id="UP000218209"/>
    </source>
</evidence>
<name>A0A1X6NIW0_PORUM</name>
<feature type="compositionally biased region" description="Low complexity" evidence="1">
    <location>
        <begin position="134"/>
        <end position="144"/>
    </location>
</feature>